<name>A0A067QP55_ZOONE</name>
<feature type="region of interest" description="Disordered" evidence="10">
    <location>
        <begin position="164"/>
        <end position="263"/>
    </location>
</feature>
<organism evidence="13 14">
    <name type="scientific">Zootermopsis nevadensis</name>
    <name type="common">Dampwood termite</name>
    <dbReference type="NCBI Taxonomy" id="136037"/>
    <lineage>
        <taxon>Eukaryota</taxon>
        <taxon>Metazoa</taxon>
        <taxon>Ecdysozoa</taxon>
        <taxon>Arthropoda</taxon>
        <taxon>Hexapoda</taxon>
        <taxon>Insecta</taxon>
        <taxon>Pterygota</taxon>
        <taxon>Neoptera</taxon>
        <taxon>Polyneoptera</taxon>
        <taxon>Dictyoptera</taxon>
        <taxon>Blattodea</taxon>
        <taxon>Blattoidea</taxon>
        <taxon>Termitoidae</taxon>
        <taxon>Termopsidae</taxon>
        <taxon>Zootermopsis</taxon>
    </lineage>
</organism>
<keyword evidence="14" id="KW-1185">Reference proteome</keyword>
<feature type="region of interest" description="Disordered" evidence="10">
    <location>
        <begin position="467"/>
        <end position="567"/>
    </location>
</feature>
<feature type="compositionally biased region" description="Polar residues" evidence="10">
    <location>
        <begin position="768"/>
        <end position="785"/>
    </location>
</feature>
<feature type="compositionally biased region" description="Basic and acidic residues" evidence="10">
    <location>
        <begin position="1749"/>
        <end position="1767"/>
    </location>
</feature>
<feature type="compositionally biased region" description="Basic and acidic residues" evidence="10">
    <location>
        <begin position="1406"/>
        <end position="1415"/>
    </location>
</feature>
<keyword evidence="7" id="KW-0539">Nucleus</keyword>
<feature type="compositionally biased region" description="Basic residues" evidence="10">
    <location>
        <begin position="630"/>
        <end position="643"/>
    </location>
</feature>
<evidence type="ECO:0000256" key="4">
    <source>
        <dbReference type="ARBA" id="ARBA00022833"/>
    </source>
</evidence>
<accession>A0A067QP55</accession>
<dbReference type="InterPro" id="IPR006576">
    <property type="entry name" value="BRK_domain"/>
</dbReference>
<keyword evidence="3 8" id="KW-0863">Zinc-finger</keyword>
<dbReference type="GO" id="GO:0005634">
    <property type="term" value="C:nucleus"/>
    <property type="evidence" value="ECO:0007669"/>
    <property type="project" value="UniProtKB-SubCell"/>
</dbReference>
<dbReference type="Pfam" id="PF07533">
    <property type="entry name" value="BRK"/>
    <property type="match status" value="1"/>
</dbReference>
<feature type="compositionally biased region" description="Basic and acidic residues" evidence="10">
    <location>
        <begin position="2656"/>
        <end position="2701"/>
    </location>
</feature>
<evidence type="ECO:0000313" key="13">
    <source>
        <dbReference type="EMBL" id="KDQ71486.1"/>
    </source>
</evidence>
<feature type="compositionally biased region" description="Low complexity" evidence="10">
    <location>
        <begin position="2602"/>
        <end position="2611"/>
    </location>
</feature>
<dbReference type="SMART" id="SM00510">
    <property type="entry name" value="TFS2M"/>
    <property type="match status" value="1"/>
</dbReference>
<dbReference type="Pfam" id="PF07744">
    <property type="entry name" value="SPOC"/>
    <property type="match status" value="1"/>
</dbReference>
<dbReference type="Pfam" id="PF07500">
    <property type="entry name" value="TFIIS_M"/>
    <property type="match status" value="1"/>
</dbReference>
<protein>
    <submittedName>
        <fullName evidence="13">Death-inducer obliterator 1</fullName>
    </submittedName>
</protein>
<dbReference type="GO" id="GO:0008270">
    <property type="term" value="F:zinc ion binding"/>
    <property type="evidence" value="ECO:0007669"/>
    <property type="project" value="UniProtKB-KW"/>
</dbReference>
<dbReference type="SUPFAM" id="SSF160481">
    <property type="entry name" value="BRK domain-like"/>
    <property type="match status" value="1"/>
</dbReference>
<keyword evidence="5" id="KW-0805">Transcription regulation</keyword>
<dbReference type="InterPro" id="IPR013083">
    <property type="entry name" value="Znf_RING/FYVE/PHD"/>
</dbReference>
<feature type="compositionally biased region" description="Low complexity" evidence="10">
    <location>
        <begin position="58"/>
        <end position="67"/>
    </location>
</feature>
<keyword evidence="2" id="KW-0479">Metal-binding</keyword>
<evidence type="ECO:0000313" key="14">
    <source>
        <dbReference type="Proteomes" id="UP000027135"/>
    </source>
</evidence>
<feature type="region of interest" description="Disordered" evidence="10">
    <location>
        <begin position="2056"/>
        <end position="2098"/>
    </location>
</feature>
<evidence type="ECO:0000256" key="2">
    <source>
        <dbReference type="ARBA" id="ARBA00022723"/>
    </source>
</evidence>
<dbReference type="CDD" id="cd21541">
    <property type="entry name" value="SPOC_PHF3-like"/>
    <property type="match status" value="1"/>
</dbReference>
<evidence type="ECO:0000256" key="10">
    <source>
        <dbReference type="SAM" id="MobiDB-lite"/>
    </source>
</evidence>
<dbReference type="SUPFAM" id="SSF57903">
    <property type="entry name" value="FYVE/PHD zinc finger"/>
    <property type="match status" value="1"/>
</dbReference>
<feature type="compositionally biased region" description="Polar residues" evidence="10">
    <location>
        <begin position="91"/>
        <end position="101"/>
    </location>
</feature>
<feature type="region of interest" description="Disordered" evidence="10">
    <location>
        <begin position="1393"/>
        <end position="1420"/>
    </location>
</feature>
<dbReference type="InterPro" id="IPR001965">
    <property type="entry name" value="Znf_PHD"/>
</dbReference>
<dbReference type="Proteomes" id="UP000027135">
    <property type="component" value="Unassembled WGS sequence"/>
</dbReference>
<evidence type="ECO:0000259" key="12">
    <source>
        <dbReference type="PROSITE" id="PS51321"/>
    </source>
</evidence>
<dbReference type="InterPro" id="IPR003618">
    <property type="entry name" value="TFIIS_cen_dom"/>
</dbReference>
<feature type="region of interest" description="Disordered" evidence="10">
    <location>
        <begin position="2343"/>
        <end position="2369"/>
    </location>
</feature>
<feature type="region of interest" description="Disordered" evidence="10">
    <location>
        <begin position="1041"/>
        <end position="1089"/>
    </location>
</feature>
<evidence type="ECO:0000256" key="7">
    <source>
        <dbReference type="ARBA" id="ARBA00023242"/>
    </source>
</evidence>
<dbReference type="PROSITE" id="PS51321">
    <property type="entry name" value="TFIIS_CENTRAL"/>
    <property type="match status" value="1"/>
</dbReference>
<feature type="compositionally biased region" description="Basic and acidic residues" evidence="10">
    <location>
        <begin position="2579"/>
        <end position="2599"/>
    </location>
</feature>
<feature type="coiled-coil region" evidence="9">
    <location>
        <begin position="2101"/>
        <end position="2128"/>
    </location>
</feature>
<comment type="subcellular location">
    <subcellularLocation>
        <location evidence="1">Nucleus</location>
    </subcellularLocation>
</comment>
<feature type="compositionally biased region" description="Low complexity" evidence="10">
    <location>
        <begin position="243"/>
        <end position="259"/>
    </location>
</feature>
<dbReference type="InterPro" id="IPR012921">
    <property type="entry name" value="SPOC_C"/>
</dbReference>
<dbReference type="InterPro" id="IPR037259">
    <property type="entry name" value="BRK_sf"/>
</dbReference>
<feature type="region of interest" description="Disordered" evidence="10">
    <location>
        <begin position="1963"/>
        <end position="2013"/>
    </location>
</feature>
<feature type="compositionally biased region" description="Basic and acidic residues" evidence="10">
    <location>
        <begin position="644"/>
        <end position="662"/>
    </location>
</feature>
<proteinExistence type="predicted"/>
<feature type="region of interest" description="Disordered" evidence="10">
    <location>
        <begin position="850"/>
        <end position="983"/>
    </location>
</feature>
<dbReference type="InterPro" id="IPR019786">
    <property type="entry name" value="Zinc_finger_PHD-type_CS"/>
</dbReference>
<feature type="compositionally biased region" description="Acidic residues" evidence="10">
    <location>
        <begin position="474"/>
        <end position="499"/>
    </location>
</feature>
<keyword evidence="4" id="KW-0862">Zinc</keyword>
<feature type="compositionally biased region" description="Basic and acidic residues" evidence="10">
    <location>
        <begin position="933"/>
        <end position="943"/>
    </location>
</feature>
<keyword evidence="6" id="KW-0804">Transcription</keyword>
<evidence type="ECO:0000256" key="8">
    <source>
        <dbReference type="PROSITE-ProRule" id="PRU00146"/>
    </source>
</evidence>
<feature type="compositionally biased region" description="Basic and acidic residues" evidence="10">
    <location>
        <begin position="1072"/>
        <end position="1089"/>
    </location>
</feature>
<dbReference type="GO" id="GO:0006351">
    <property type="term" value="P:DNA-templated transcription"/>
    <property type="evidence" value="ECO:0007669"/>
    <property type="project" value="InterPro"/>
</dbReference>
<feature type="region of interest" description="Disordered" evidence="10">
    <location>
        <begin position="2258"/>
        <end position="2301"/>
    </location>
</feature>
<dbReference type="InParanoid" id="A0A067QP55"/>
<feature type="domain" description="PHD-type" evidence="11">
    <location>
        <begin position="986"/>
        <end position="1040"/>
    </location>
</feature>
<feature type="region of interest" description="Disordered" evidence="10">
    <location>
        <begin position="2166"/>
        <end position="2204"/>
    </location>
</feature>
<feature type="region of interest" description="Disordered" evidence="10">
    <location>
        <begin position="2400"/>
        <end position="2535"/>
    </location>
</feature>
<feature type="compositionally biased region" description="Basic residues" evidence="10">
    <location>
        <begin position="217"/>
        <end position="228"/>
    </location>
</feature>
<feature type="compositionally biased region" description="Polar residues" evidence="10">
    <location>
        <begin position="745"/>
        <end position="755"/>
    </location>
</feature>
<dbReference type="CDD" id="cd15552">
    <property type="entry name" value="PHD_PHF3_like"/>
    <property type="match status" value="1"/>
</dbReference>
<dbReference type="EMBL" id="KK853953">
    <property type="protein sequence ID" value="KDQ71486.1"/>
    <property type="molecule type" value="Genomic_DNA"/>
</dbReference>
<dbReference type="OrthoDB" id="1884872at2759"/>
<dbReference type="InterPro" id="IPR036575">
    <property type="entry name" value="TFIIS_cen_dom_sf"/>
</dbReference>
<feature type="compositionally biased region" description="Basic and acidic residues" evidence="10">
    <location>
        <begin position="2719"/>
        <end position="2729"/>
    </location>
</feature>
<feature type="compositionally biased region" description="Gly residues" evidence="10">
    <location>
        <begin position="2612"/>
        <end position="2627"/>
    </location>
</feature>
<dbReference type="InterPro" id="IPR019787">
    <property type="entry name" value="Znf_PHD-finger"/>
</dbReference>
<feature type="region of interest" description="Disordered" evidence="10">
    <location>
        <begin position="2547"/>
        <end position="2729"/>
    </location>
</feature>
<feature type="compositionally biased region" description="Basic residues" evidence="10">
    <location>
        <begin position="549"/>
        <end position="561"/>
    </location>
</feature>
<feature type="compositionally biased region" description="Low complexity" evidence="10">
    <location>
        <begin position="167"/>
        <end position="178"/>
    </location>
</feature>
<evidence type="ECO:0000256" key="9">
    <source>
        <dbReference type="SAM" id="Coils"/>
    </source>
</evidence>
<dbReference type="eggNOG" id="KOG1634">
    <property type="taxonomic scope" value="Eukaryota"/>
</dbReference>
<feature type="compositionally biased region" description="Basic residues" evidence="10">
    <location>
        <begin position="1674"/>
        <end position="1685"/>
    </location>
</feature>
<feature type="region of interest" description="Disordered" evidence="10">
    <location>
        <begin position="615"/>
        <end position="815"/>
    </location>
</feature>
<evidence type="ECO:0000259" key="11">
    <source>
        <dbReference type="PROSITE" id="PS50016"/>
    </source>
</evidence>
<dbReference type="Gene3D" id="3.40.5.120">
    <property type="match status" value="1"/>
</dbReference>
<feature type="region of interest" description="Disordered" evidence="10">
    <location>
        <begin position="55"/>
        <end position="106"/>
    </location>
</feature>
<dbReference type="SUPFAM" id="SSF46942">
    <property type="entry name" value="Elongation factor TFIIS domain 2"/>
    <property type="match status" value="1"/>
</dbReference>
<feature type="compositionally biased region" description="Basic and acidic residues" evidence="10">
    <location>
        <begin position="1686"/>
        <end position="1727"/>
    </location>
</feature>
<feature type="compositionally biased region" description="Basic residues" evidence="10">
    <location>
        <begin position="507"/>
        <end position="529"/>
    </location>
</feature>
<dbReference type="PROSITE" id="PS01359">
    <property type="entry name" value="ZF_PHD_1"/>
    <property type="match status" value="1"/>
</dbReference>
<dbReference type="OMA" id="SGTMQCV"/>
<feature type="region of interest" description="Disordered" evidence="10">
    <location>
        <begin position="1588"/>
        <end position="1727"/>
    </location>
</feature>
<dbReference type="SMART" id="SM00592">
    <property type="entry name" value="BRK"/>
    <property type="match status" value="1"/>
</dbReference>
<feature type="domain" description="TFIIS central" evidence="12">
    <location>
        <begin position="1420"/>
        <end position="1540"/>
    </location>
</feature>
<dbReference type="PANTHER" id="PTHR11477:SF51">
    <property type="entry name" value="PROTEIN PARTNER OF SNF, ISOFORM B"/>
    <property type="match status" value="1"/>
</dbReference>
<feature type="compositionally biased region" description="Low complexity" evidence="10">
    <location>
        <begin position="922"/>
        <end position="932"/>
    </location>
</feature>
<dbReference type="InterPro" id="IPR011011">
    <property type="entry name" value="Znf_FYVE_PHD"/>
</dbReference>
<gene>
    <name evidence="13" type="ORF">L798_12942</name>
</gene>
<keyword evidence="9" id="KW-0175">Coiled coil</keyword>
<feature type="compositionally biased region" description="Basic and acidic residues" evidence="10">
    <location>
        <begin position="1597"/>
        <end position="1673"/>
    </location>
</feature>
<feature type="region of interest" description="Disordered" evidence="10">
    <location>
        <begin position="1749"/>
        <end position="1777"/>
    </location>
</feature>
<feature type="compositionally biased region" description="Low complexity" evidence="10">
    <location>
        <begin position="883"/>
        <end position="902"/>
    </location>
</feature>
<feature type="compositionally biased region" description="Pro residues" evidence="10">
    <location>
        <begin position="2461"/>
        <end position="2475"/>
    </location>
</feature>
<feature type="compositionally biased region" description="Low complexity" evidence="10">
    <location>
        <begin position="2702"/>
        <end position="2715"/>
    </location>
</feature>
<dbReference type="STRING" id="136037.A0A067QP55"/>
<feature type="compositionally biased region" description="Polar residues" evidence="10">
    <location>
        <begin position="187"/>
        <end position="198"/>
    </location>
</feature>
<dbReference type="Gene3D" id="3.30.40.10">
    <property type="entry name" value="Zinc/RING finger domain, C3HC4 (zinc finger)"/>
    <property type="match status" value="1"/>
</dbReference>
<dbReference type="Pfam" id="PF00628">
    <property type="entry name" value="PHD"/>
    <property type="match status" value="1"/>
</dbReference>
<dbReference type="PROSITE" id="PS50016">
    <property type="entry name" value="ZF_PHD_2"/>
    <property type="match status" value="1"/>
</dbReference>
<feature type="compositionally biased region" description="Basic and acidic residues" evidence="10">
    <location>
        <begin position="2350"/>
        <end position="2360"/>
    </location>
</feature>
<feature type="compositionally biased region" description="Polar residues" evidence="10">
    <location>
        <begin position="1768"/>
        <end position="1777"/>
    </location>
</feature>
<dbReference type="PANTHER" id="PTHR11477">
    <property type="entry name" value="TRANSCRIPTION FACTOR S-II ZINC FINGER DOMAIN-CONTAINING PROTEIN"/>
    <property type="match status" value="1"/>
</dbReference>
<feature type="compositionally biased region" description="Basic and acidic residues" evidence="10">
    <location>
        <begin position="706"/>
        <end position="721"/>
    </location>
</feature>
<feature type="compositionally biased region" description="Basic and acidic residues" evidence="10">
    <location>
        <begin position="1041"/>
        <end position="1064"/>
    </location>
</feature>
<evidence type="ECO:0000256" key="3">
    <source>
        <dbReference type="ARBA" id="ARBA00022771"/>
    </source>
</evidence>
<feature type="compositionally biased region" description="Basic and acidic residues" evidence="10">
    <location>
        <begin position="2265"/>
        <end position="2276"/>
    </location>
</feature>
<feature type="compositionally biased region" description="Pro residues" evidence="10">
    <location>
        <begin position="2413"/>
        <end position="2429"/>
    </location>
</feature>
<reference evidence="13 14" key="1">
    <citation type="journal article" date="2014" name="Nat. Commun.">
        <title>Molecular traces of alternative social organization in a termite genome.</title>
        <authorList>
            <person name="Terrapon N."/>
            <person name="Li C."/>
            <person name="Robertson H.M."/>
            <person name="Ji L."/>
            <person name="Meng X."/>
            <person name="Booth W."/>
            <person name="Chen Z."/>
            <person name="Childers C.P."/>
            <person name="Glastad K.M."/>
            <person name="Gokhale K."/>
            <person name="Gowin J."/>
            <person name="Gronenberg W."/>
            <person name="Hermansen R.A."/>
            <person name="Hu H."/>
            <person name="Hunt B.G."/>
            <person name="Huylmans A.K."/>
            <person name="Khalil S.M."/>
            <person name="Mitchell R.D."/>
            <person name="Munoz-Torres M.C."/>
            <person name="Mustard J.A."/>
            <person name="Pan H."/>
            <person name="Reese J.T."/>
            <person name="Scharf M.E."/>
            <person name="Sun F."/>
            <person name="Vogel H."/>
            <person name="Xiao J."/>
            <person name="Yang W."/>
            <person name="Yang Z."/>
            <person name="Yang Z."/>
            <person name="Zhou J."/>
            <person name="Zhu J."/>
            <person name="Brent C.S."/>
            <person name="Elsik C.G."/>
            <person name="Goodisman M.A."/>
            <person name="Liberles D.A."/>
            <person name="Roe R.M."/>
            <person name="Vargo E.L."/>
            <person name="Vilcinskas A."/>
            <person name="Wang J."/>
            <person name="Bornberg-Bauer E."/>
            <person name="Korb J."/>
            <person name="Zhang G."/>
            <person name="Liebig J."/>
        </authorList>
    </citation>
    <scope>NUCLEOTIDE SEQUENCE [LARGE SCALE GENOMIC DNA]</scope>
    <source>
        <tissue evidence="13">Whole organism</tissue>
    </source>
</reference>
<evidence type="ECO:0000256" key="5">
    <source>
        <dbReference type="ARBA" id="ARBA00023015"/>
    </source>
</evidence>
<sequence length="2729" mass="297002">MSSTFVADTTDDHKSDNTLIIIVNNDGTVSVDQETLQNLIANQQNTAVSVVRVGASTQSDDNSQDSNGTCDSQSDGNPHVNLTVEGFYPPSTAQTSTSEGPSETLVDPFLEMDPEQLERLETALQSEQAKQILGENVTAMLDMLSVEEETAQLTDSIRMDHCYTNLSPSSAPTTSSTPNHQYGPVGSSDTDTSDNSFEQEPVRQPVVMSSVTMHQPARARGRGRGPGRPRKDVSAVRSSQSYRGLSRGTGRGSTRTTRGGQMGTVAPGMVMVQQIKSINPPLAPPPSSPSSASLVPLIKPLVITGRHGHQNTAALTGTTGGQVTVQKQVVAVSGESTRLVTLTGAKLGQVMAGGQQRLLIATNRTFPQQLQKQKRLQTQKPKQNQQILTSVGQDAGVTTGGNEGSQLPAEQDLVSSNVIPGMTVAPGQAKVLVAKMPTIPPQLLGAQPSTGLTEALQEDKLQDNEADFTHFPGQDEENEDLDASEDDSDEDLDADDEEYVGPGGGAGRRRGRFGTRYRGASRRMPRGARFRGSGRLWDRGTGHGLSKVGVKRRGGRGRGGHGRPEDVERAQRLEAEMAAALAAMDQSPDRDLILKSVGNEGVTIDRADGSTVVEKQEGLLETSDSEVGSRKKAVKGNLKKKLTLNKDVEGKVNEMTETKMSSEKPVTPTGSEKKTPLKSPTRKHSTDVPQLPSTTPPSTPTNTEASKVDGRKNYPKRENRKPPAHLAEALGPALFSTPDIIRRVSTGNEQKTTTPPEILAAETKKDANNASTPSDVSGLNKTPSVQEEADVQVSGQTEQDPAFSDDVGTDLHVPEDQSLLDTLHVDATKTEEELLADALLLQQHIGDDTSAVETESVDVEKPVNSDSSPEEPVSGTDVEESSSEVASALLVAAAAKSATVTRSTRRRSSNVQEAQSKKDATRTVSQKQQQTQVKERRKSEENKSMQAKGKARSRLSEVETKDVEDDDDSDAESSDESWNSEDDPDRLWCICKKPHNNRFMICCDSCEDWFHGKCVGVTKSMGKQMEENGLEWCCPNCNKKKEGEGKEHEAKKQSRAVKEKDVKKSVAKGSHHKDVQKESQKETQKDPKELANIEEIVTSTAQKQASVSDGVMYCIVCKKEARPSSIYCSDSCILKHAQESLSLINKEKHVPAGTLAAAQMGHNQHQLSAPHGQNEQQLRQHLAASGNVAAGASAQIPRAKPDARVIVFERKTGRLLAGPNAPTAGNLKTWLKDNPTFEVVRPGVLPTTKFYNQKVATQQKQVQNTKSLYMQPKVVTIQSKSVTIHPKPAAGAVSPTKPQVVPLVSRVHKPAVLTPTVITAREVSTKSVAKVGQGVKSPTGTAKTINKSTSNVTNVAQGGKPVQTPAISKVAATSTVKENTVAKSQTPVVVKKVEVKRTSSTSSTEAPRKEEEKPPGPEPIRINVRKTLQELLQSRIQECTDLIVGEEDIQKIALNIEEEMHTYFRDTGIKYKSKYRSLVFNIKDPKNLTLFRKIADKSVTPFQLVRLSPEELASQELAQWREREAKHQLEMIKKNELDLMALSKTYVMKTHKGEQVIETDEGVKTDVPELVDASAVPDIVSALNNSVSSTVEDTTLEEDREKIKDKGKEGKDKEKRKEKDRSSRDREKLKRDEKKKGSRDRERSKDKDGTRHESRRDTGRSDRDGKRSGERGKSSSKNKHHHHHHGSSERDRNRKERRDDELKKDEMRLTKEDIKKSIKGESKVAVDSRIEQGVKNDIKTENEDQIKVDSLDQVKVEEDSDLSDREPSSTVTIKTPDINNIDDSSTLGTVDIDKSAGASATVWKGFVNMPDVAKFFTTVQVVSGDSQNLCKDLPDTVDIVGRIIPETVWDYISKMKKSGTKEILVIRLTAANDEEKIPYITLYTYLNTRNRLGVVGNVSKLIKDFYIMPLASHNPVPQVLLPLDGPGFEDYRPHLLLGILVRARRKRLAPELTYIAKVPKRPPPLPSVLETTERSYTPPLPGSGDDIGSLTPPNPPPKLVASEGYTPPHSPKRVLFGAKKFRANTDPRLSRKQNQDTGHDGKILEKRDEELIPGVIVPSDTPKFNLSSMDDDDAPYSPGGGMDEDIGESSEDNLLATPKNPSELQRKMEELNRKIEEQKQQIQSISSAIVGTDSAVVSAVGVTGVESLQASTVMHGYLIGSGDEPCASASTANVDTEDENEAYSPSRSFTPPPSDSIPFIGAPSDPTTTVLSAIPSNISLPSNLSEILASIKRRESDGSSLTTGIGKGINLKEDPIVQNYASGRSSDDLKSTKSENDDLNYVPQKDETSSPDPGSYASSSVSSLTQSSFTSSTTATKASLLNPASSVVPALLSLSTPVVHPPLTKTEANLARDPRQKQTDMMKPTTTLSSLSDDDLIKKAMEMELATAVAEKQSAMMNSTLQQPLPPGVDSFPVPPASAGPPSLQPPVKPSHTSVKSLPSGQPLPPGLEDEEYPSYASSYAPPPPSSQTPTPPHAIQPLVPHQIPPQTVNYPVRHTNPVPYHMQPHHYNPPPPSTYNMGPPSHVGATQGSSFSSSYVSAPPVLYGGGNAGKATPKPVEDTVSMLGNKRKYHEMEDDIPDSEKREPSNGGQRREPWDKKVPIPMRGRFNPRGGMRGGGGRFGGCGGGPHSQRGYLRPRGGRNGPPHRTRWGPPASDDDLKSSRYDANIRSEWDSHIKEFEEKQRERTREMKHRERERNRDRPAASTSRSYASGSRSSKSRNSDKGSDDSS</sequence>
<feature type="compositionally biased region" description="Acidic residues" evidence="10">
    <location>
        <begin position="962"/>
        <end position="983"/>
    </location>
</feature>
<evidence type="ECO:0000256" key="1">
    <source>
        <dbReference type="ARBA" id="ARBA00004123"/>
    </source>
</evidence>
<dbReference type="SMART" id="SM00249">
    <property type="entry name" value="PHD"/>
    <property type="match status" value="1"/>
</dbReference>
<dbReference type="Gene3D" id="1.10.472.30">
    <property type="entry name" value="Transcription elongation factor S-II, central domain"/>
    <property type="match status" value="1"/>
</dbReference>
<evidence type="ECO:0000256" key="6">
    <source>
        <dbReference type="ARBA" id="ARBA00023163"/>
    </source>
</evidence>
<feature type="compositionally biased region" description="Acidic residues" evidence="10">
    <location>
        <begin position="2082"/>
        <end position="2091"/>
    </location>
</feature>
<feature type="compositionally biased region" description="Low complexity" evidence="10">
    <location>
        <begin position="2290"/>
        <end position="2301"/>
    </location>
</feature>